<protein>
    <submittedName>
        <fullName evidence="3">Uncharacterized protein</fullName>
    </submittedName>
</protein>
<feature type="region of interest" description="Disordered" evidence="2">
    <location>
        <begin position="351"/>
        <end position="383"/>
    </location>
</feature>
<feature type="non-terminal residue" evidence="3">
    <location>
        <position position="1"/>
    </location>
</feature>
<evidence type="ECO:0000256" key="1">
    <source>
        <dbReference type="SAM" id="Coils"/>
    </source>
</evidence>
<feature type="coiled-coil region" evidence="1">
    <location>
        <begin position="124"/>
        <end position="151"/>
    </location>
</feature>
<dbReference type="EMBL" id="CAMXCT020000459">
    <property type="protein sequence ID" value="CAL1132501.1"/>
    <property type="molecule type" value="Genomic_DNA"/>
</dbReference>
<keyword evidence="1" id="KW-0175">Coiled coil</keyword>
<accession>A0A9P1BTE7</accession>
<reference evidence="4 5" key="2">
    <citation type="submission" date="2024-05" db="EMBL/GenBank/DDBJ databases">
        <authorList>
            <person name="Chen Y."/>
            <person name="Shah S."/>
            <person name="Dougan E. K."/>
            <person name="Thang M."/>
            <person name="Chan C."/>
        </authorList>
    </citation>
    <scope>NUCLEOTIDE SEQUENCE [LARGE SCALE GENOMIC DNA]</scope>
</reference>
<keyword evidence="5" id="KW-1185">Reference proteome</keyword>
<feature type="non-terminal residue" evidence="3">
    <location>
        <position position="708"/>
    </location>
</feature>
<dbReference type="AlphaFoldDB" id="A0A9P1BTE7"/>
<name>A0A9P1BTE7_9DINO</name>
<gene>
    <name evidence="3" type="ORF">C1SCF055_LOCUS7101</name>
</gene>
<dbReference type="Proteomes" id="UP001152797">
    <property type="component" value="Unassembled WGS sequence"/>
</dbReference>
<comment type="caution">
    <text evidence="3">The sequence shown here is derived from an EMBL/GenBank/DDBJ whole genome shotgun (WGS) entry which is preliminary data.</text>
</comment>
<evidence type="ECO:0000256" key="2">
    <source>
        <dbReference type="SAM" id="MobiDB-lite"/>
    </source>
</evidence>
<sequence>YQCLQARRCRARGDCAVAGKPAIYERVCQWENVISTLRGAIAVATWDDPQVLLREMEGCRLPLANIVEPTLGGGNSEGSYALTTIASRLTKLELLVYNIGTDLASAEEKLLRVTDHEQRLLAIGKGLLKELKNLQKKVTGLEDEIDKLGFRTSRLMRVGRRTEKSLRSNGLLRDGEFLSRSRLFIDVFVFNFEVHPTCNFRVLDVVIVGNADGDIFASPKAYNDTMKFHIRALRENHSIQTLDTTVMLSRTFRYDKLHMEDVEPLTKEIAEEDQALEPINQDNADSDDEMGVVASDRVVEEEKELDIDELETVASEEIIEEEEFHDVEAAQGDPEPMDVYEEDLNKAKSSGIFSGKAGKSSSASASAGATPPMLKSKSKAKPEKKDLVWIEPDNMVGVPIRKVDYGRLSAISHSMSEYLRGHRLFHRRPSPEIRRKMTMYLQDAELNFRGRQAANRKLLGFSRKEELEVEKGTATREGEPATGDQVVSGHSVQKVTAMTSTDACGFQRRGVPQDAVSSCPQCFRQIEPVTDANIATQVARREATQVEPTIAEGNIVKFGACPHKEHLREFARHGEKRCPVLQKERLRGPRGPIAARSLWLAGCISPTIERTKAQVLGEKFEMATKLVYCSLRYTREKDELLDLHQEVFVSHRGVFLDIGQFAVYVAKFIKPKQRPLPIVYGWGNNDFLPDADTSKVTSQRRTAGTEFT</sequence>
<feature type="compositionally biased region" description="Low complexity" evidence="2">
    <location>
        <begin position="351"/>
        <end position="369"/>
    </location>
</feature>
<proteinExistence type="predicted"/>
<dbReference type="EMBL" id="CAMXCT010000459">
    <property type="protein sequence ID" value="CAI3979126.1"/>
    <property type="molecule type" value="Genomic_DNA"/>
</dbReference>
<evidence type="ECO:0000313" key="5">
    <source>
        <dbReference type="Proteomes" id="UP001152797"/>
    </source>
</evidence>
<organism evidence="3">
    <name type="scientific">Cladocopium goreaui</name>
    <dbReference type="NCBI Taxonomy" id="2562237"/>
    <lineage>
        <taxon>Eukaryota</taxon>
        <taxon>Sar</taxon>
        <taxon>Alveolata</taxon>
        <taxon>Dinophyceae</taxon>
        <taxon>Suessiales</taxon>
        <taxon>Symbiodiniaceae</taxon>
        <taxon>Cladocopium</taxon>
    </lineage>
</organism>
<dbReference type="EMBL" id="CAMXCT030000459">
    <property type="protein sequence ID" value="CAL4766438.1"/>
    <property type="molecule type" value="Genomic_DNA"/>
</dbReference>
<evidence type="ECO:0000313" key="4">
    <source>
        <dbReference type="EMBL" id="CAL4766438.1"/>
    </source>
</evidence>
<reference evidence="3" key="1">
    <citation type="submission" date="2022-10" db="EMBL/GenBank/DDBJ databases">
        <authorList>
            <person name="Chen Y."/>
            <person name="Dougan E. K."/>
            <person name="Chan C."/>
            <person name="Rhodes N."/>
            <person name="Thang M."/>
        </authorList>
    </citation>
    <scope>NUCLEOTIDE SEQUENCE</scope>
</reference>
<evidence type="ECO:0000313" key="3">
    <source>
        <dbReference type="EMBL" id="CAI3979126.1"/>
    </source>
</evidence>